<dbReference type="RefSeq" id="WP_261958348.1">
    <property type="nucleotide sequence ID" value="NZ_AP026074.1"/>
</dbReference>
<keyword evidence="2" id="KW-0614">Plasmid</keyword>
<evidence type="ECO:0000313" key="2">
    <source>
        <dbReference type="EMBL" id="BDM74939.1"/>
    </source>
</evidence>
<name>A0ABN6R981_STRNI</name>
<geneLocation type="plasmid" evidence="2 3">
    <name>SNP1</name>
</geneLocation>
<keyword evidence="3" id="KW-1185">Reference proteome</keyword>
<gene>
    <name evidence="2" type="ORF">HEK616_84260</name>
</gene>
<reference evidence="2" key="1">
    <citation type="submission" date="2022-06" db="EMBL/GenBank/DDBJ databases">
        <title>Complete genome sequence of Streptomyces nigrescens HEK616.</title>
        <authorList>
            <person name="Asamizu S."/>
            <person name="Onaka H."/>
        </authorList>
    </citation>
    <scope>NUCLEOTIDE SEQUENCE</scope>
    <source>
        <strain evidence="2">HEK616</strain>
        <plasmid evidence="2">SNP1</plasmid>
    </source>
</reference>
<dbReference type="Proteomes" id="UP001059597">
    <property type="component" value="Plasmid SNP1"/>
</dbReference>
<evidence type="ECO:0000313" key="3">
    <source>
        <dbReference type="Proteomes" id="UP001059597"/>
    </source>
</evidence>
<sequence>MPMRAVRITSPVEDFTGDGPGGLAFTDGTATTSDRAIIGYCQGAGYLVEPLGEGPPTVLQDAPNGPSDSKSAGRSAARSKRG</sequence>
<organism evidence="2 3">
    <name type="scientific">Streptomyces nigrescens</name>
    <dbReference type="NCBI Taxonomy" id="1920"/>
    <lineage>
        <taxon>Bacteria</taxon>
        <taxon>Bacillati</taxon>
        <taxon>Actinomycetota</taxon>
        <taxon>Actinomycetes</taxon>
        <taxon>Kitasatosporales</taxon>
        <taxon>Streptomycetaceae</taxon>
        <taxon>Streptomyces</taxon>
    </lineage>
</organism>
<feature type="region of interest" description="Disordered" evidence="1">
    <location>
        <begin position="51"/>
        <end position="82"/>
    </location>
</feature>
<evidence type="ECO:0000256" key="1">
    <source>
        <dbReference type="SAM" id="MobiDB-lite"/>
    </source>
</evidence>
<dbReference type="EMBL" id="AP026074">
    <property type="protein sequence ID" value="BDM74939.1"/>
    <property type="molecule type" value="Genomic_DNA"/>
</dbReference>
<accession>A0ABN6R981</accession>
<proteinExistence type="predicted"/>
<protein>
    <submittedName>
        <fullName evidence="2">Uncharacterized protein</fullName>
    </submittedName>
</protein>
<feature type="region of interest" description="Disordered" evidence="1">
    <location>
        <begin position="1"/>
        <end position="20"/>
    </location>
</feature>